<dbReference type="RefSeq" id="WP_020991280.1">
    <property type="nucleotide sequence ID" value="NZ_KI391971.1"/>
</dbReference>
<dbReference type="GO" id="GO:0008324">
    <property type="term" value="F:monoatomic cation transmembrane transporter activity"/>
    <property type="evidence" value="ECO:0007669"/>
    <property type="project" value="InterPro"/>
</dbReference>
<feature type="transmembrane region" description="Helical" evidence="8">
    <location>
        <begin position="302"/>
        <end position="322"/>
    </location>
</feature>
<dbReference type="InterPro" id="IPR006037">
    <property type="entry name" value="RCK_C"/>
</dbReference>
<evidence type="ECO:0000313" key="11">
    <source>
        <dbReference type="Proteomes" id="UP000002939"/>
    </source>
</evidence>
<keyword evidence="7" id="KW-0868">Chloride</keyword>
<dbReference type="eggNOG" id="COG0038">
    <property type="taxonomic scope" value="Bacteria"/>
</dbReference>
<keyword evidence="11" id="KW-1185">Reference proteome</keyword>
<evidence type="ECO:0000259" key="9">
    <source>
        <dbReference type="PROSITE" id="PS51202"/>
    </source>
</evidence>
<dbReference type="GO" id="GO:0005886">
    <property type="term" value="C:plasma membrane"/>
    <property type="evidence" value="ECO:0007669"/>
    <property type="project" value="TreeGrafter"/>
</dbReference>
<protein>
    <recommendedName>
        <fullName evidence="9">RCK C-terminal domain-containing protein</fullName>
    </recommendedName>
</protein>
<evidence type="ECO:0000256" key="7">
    <source>
        <dbReference type="ARBA" id="ARBA00023214"/>
    </source>
</evidence>
<dbReference type="InterPro" id="IPR014743">
    <property type="entry name" value="Cl-channel_core"/>
</dbReference>
<dbReference type="Proteomes" id="UP000002939">
    <property type="component" value="Unassembled WGS sequence"/>
</dbReference>
<keyword evidence="5" id="KW-0406">Ion transport</keyword>
<evidence type="ECO:0000256" key="4">
    <source>
        <dbReference type="ARBA" id="ARBA00022989"/>
    </source>
</evidence>
<keyword evidence="2" id="KW-0813">Transport</keyword>
<dbReference type="PROSITE" id="PS51202">
    <property type="entry name" value="RCK_C"/>
    <property type="match status" value="1"/>
</dbReference>
<keyword evidence="4 8" id="KW-1133">Transmembrane helix</keyword>
<evidence type="ECO:0000313" key="10">
    <source>
        <dbReference type="EMBL" id="EEW93915.2"/>
    </source>
</evidence>
<feature type="transmembrane region" description="Helical" evidence="8">
    <location>
        <begin position="183"/>
        <end position="204"/>
    </location>
</feature>
<dbReference type="Pfam" id="PF02080">
    <property type="entry name" value="TrkA_C"/>
    <property type="match status" value="1"/>
</dbReference>
<evidence type="ECO:0000256" key="1">
    <source>
        <dbReference type="ARBA" id="ARBA00004141"/>
    </source>
</evidence>
<feature type="transmembrane region" description="Helical" evidence="8">
    <location>
        <begin position="360"/>
        <end position="384"/>
    </location>
</feature>
<reference evidence="10" key="2">
    <citation type="submission" date="2011-10" db="EMBL/GenBank/DDBJ databases">
        <title>The Genome Sequence of Granulicatella elegans ATCC 700633.</title>
        <authorList>
            <consortium name="The Broad Institute Genome Sequencing Platform"/>
            <consortium name="The Broad Institute Genome Sequencing Center for Infectious Disease"/>
            <person name="Earl A."/>
            <person name="Ward D."/>
            <person name="Feldgarden M."/>
            <person name="Gevers D."/>
            <person name="Sibley C.D."/>
            <person name="Field T.R."/>
            <person name="Grinwis M."/>
            <person name="Eshaghurshan C.S."/>
            <person name="Surette M.G."/>
            <person name="Young S.K."/>
            <person name="Zeng Q."/>
            <person name="Gargeya S."/>
            <person name="Fitzgerald M."/>
            <person name="Haas B."/>
            <person name="Abouelleil A."/>
            <person name="Alvarado L."/>
            <person name="Arachchi H.M."/>
            <person name="Berlin A."/>
            <person name="Brown A."/>
            <person name="Chapman S.B."/>
            <person name="Chen Z."/>
            <person name="Dunbar C."/>
            <person name="Freedman E."/>
            <person name="Gearin G."/>
            <person name="Goldberg J."/>
            <person name="Griggs A."/>
            <person name="Gujja S."/>
            <person name="Heiman D."/>
            <person name="Howarth C."/>
            <person name="Larson L."/>
            <person name="Lui A."/>
            <person name="MacDonald P.J.P."/>
            <person name="Montmayeur A."/>
            <person name="Murphy C."/>
            <person name="Neiman D."/>
            <person name="Pearson M."/>
            <person name="Priest M."/>
            <person name="Roberts A."/>
            <person name="Saif S."/>
            <person name="Shea T."/>
            <person name="Shenoy N."/>
            <person name="Sisk P."/>
            <person name="Stolte C."/>
            <person name="Sykes S."/>
            <person name="Wortman J."/>
            <person name="Nusbaum C."/>
            <person name="Birren B."/>
        </authorList>
    </citation>
    <scope>NUCLEOTIDE SEQUENCE [LARGE SCALE GENOMIC DNA]</scope>
    <source>
        <strain evidence="10">ATCC 700633</strain>
    </source>
</reference>
<dbReference type="SUPFAM" id="SSF116726">
    <property type="entry name" value="TrkA C-terminal domain-like"/>
    <property type="match status" value="1"/>
</dbReference>
<dbReference type="PRINTS" id="PR00762">
    <property type="entry name" value="CLCHANNEL"/>
</dbReference>
<feature type="transmembrane region" description="Helical" evidence="8">
    <location>
        <begin position="56"/>
        <end position="75"/>
    </location>
</feature>
<feature type="transmembrane region" description="Helical" evidence="8">
    <location>
        <begin position="12"/>
        <end position="36"/>
    </location>
</feature>
<organism evidence="10 11">
    <name type="scientific">Granulicatella elegans ATCC 700633</name>
    <dbReference type="NCBI Taxonomy" id="626369"/>
    <lineage>
        <taxon>Bacteria</taxon>
        <taxon>Bacillati</taxon>
        <taxon>Bacillota</taxon>
        <taxon>Bacilli</taxon>
        <taxon>Lactobacillales</taxon>
        <taxon>Carnobacteriaceae</taxon>
        <taxon>Granulicatella</taxon>
    </lineage>
</organism>
<dbReference type="Gene3D" id="3.30.70.1450">
    <property type="entry name" value="Regulator of K+ conductance, C-terminal domain"/>
    <property type="match status" value="1"/>
</dbReference>
<dbReference type="GO" id="GO:0005247">
    <property type="term" value="F:voltage-gated chloride channel activity"/>
    <property type="evidence" value="ECO:0007669"/>
    <property type="project" value="TreeGrafter"/>
</dbReference>
<keyword evidence="3 8" id="KW-0812">Transmembrane</keyword>
<evidence type="ECO:0000256" key="8">
    <source>
        <dbReference type="SAM" id="Phobius"/>
    </source>
</evidence>
<dbReference type="EMBL" id="ACRF02000007">
    <property type="protein sequence ID" value="EEW93915.2"/>
    <property type="molecule type" value="Genomic_DNA"/>
</dbReference>
<feature type="transmembrane region" description="Helical" evidence="8">
    <location>
        <begin position="328"/>
        <end position="348"/>
    </location>
</feature>
<feature type="transmembrane region" description="Helical" evidence="8">
    <location>
        <begin position="225"/>
        <end position="243"/>
    </location>
</feature>
<evidence type="ECO:0000256" key="5">
    <source>
        <dbReference type="ARBA" id="ARBA00023065"/>
    </source>
</evidence>
<dbReference type="InterPro" id="IPR036721">
    <property type="entry name" value="RCK_C_sf"/>
</dbReference>
<gene>
    <name evidence="10" type="ORF">HMPREF0446_00797</name>
</gene>
<dbReference type="PANTHER" id="PTHR45711:SF6">
    <property type="entry name" value="CHLORIDE CHANNEL PROTEIN"/>
    <property type="match status" value="1"/>
</dbReference>
<comment type="subcellular location">
    <subcellularLocation>
        <location evidence="1">Membrane</location>
        <topology evidence="1">Multi-pass membrane protein</topology>
    </subcellularLocation>
</comment>
<dbReference type="Pfam" id="PF00654">
    <property type="entry name" value="Voltage_CLC"/>
    <property type="match status" value="1"/>
</dbReference>
<accession>D0BLG2</accession>
<reference evidence="10" key="1">
    <citation type="submission" date="2009-09" db="EMBL/GenBank/DDBJ databases">
        <authorList>
            <consortium name="The Broad Institute Genome Sequencing Platform"/>
            <person name="Ward D."/>
            <person name="Feldgarden M."/>
            <person name="Earl A."/>
            <person name="Young S.K."/>
            <person name="Zeng Q."/>
            <person name="Koehrsen M."/>
            <person name="Alvarado L."/>
            <person name="Berlin A."/>
            <person name="Bochicchio J."/>
            <person name="Borenstein D."/>
            <person name="Chapman S.B."/>
            <person name="Chen Z."/>
            <person name="Engels R."/>
            <person name="Freedman E."/>
            <person name="Gellesch M."/>
            <person name="Goldberg J."/>
            <person name="Griggs A."/>
            <person name="Gujja S."/>
            <person name="Heilman E."/>
            <person name="Heiman D."/>
            <person name="Hepburn T."/>
            <person name="Howarth C."/>
            <person name="Jen D."/>
            <person name="Larson L."/>
            <person name="Lewis B."/>
            <person name="Mehta T."/>
            <person name="Park D."/>
            <person name="Pearson M."/>
            <person name="Roberts A."/>
            <person name="Saif S."/>
            <person name="Shea T."/>
            <person name="Shenoy N."/>
            <person name="Sisk P."/>
            <person name="Stolte C."/>
            <person name="Sykes S."/>
            <person name="Thomson T."/>
            <person name="Walk T."/>
            <person name="White J."/>
            <person name="Yandava C."/>
            <person name="Sibley C.D."/>
            <person name="Field T.R."/>
            <person name="Grinwis M."/>
            <person name="Eshaghurshan C.S."/>
            <person name="Surette M.G."/>
            <person name="Haas B."/>
            <person name="Nusbaum C."/>
            <person name="Birren B."/>
        </authorList>
    </citation>
    <scope>NUCLEOTIDE SEQUENCE [LARGE SCALE GENOMIC DNA]</scope>
    <source>
        <strain evidence="10">ATCC 700633</strain>
    </source>
</reference>
<dbReference type="SUPFAM" id="SSF81340">
    <property type="entry name" value="Clc chloride channel"/>
    <property type="match status" value="1"/>
</dbReference>
<dbReference type="GO" id="GO:0006813">
    <property type="term" value="P:potassium ion transport"/>
    <property type="evidence" value="ECO:0007669"/>
    <property type="project" value="InterPro"/>
</dbReference>
<dbReference type="OrthoDB" id="9812438at2"/>
<dbReference type="eggNOG" id="COG0569">
    <property type="taxonomic scope" value="Bacteria"/>
</dbReference>
<sequence length="515" mass="56286">MGLFNSKQFGKSSYIAIGAIIGILVGTTVSLFRLFLGKTLEGVIVVYSYLQESPQWLPVWIVFSMIMAVILGQIVKSEPDIKGSGIPQVELQLQGKMDMNWWSVCWKKFVAGFISIGSGLLLGREGPSIQLGASVAQGVAEGLKSNRVQKNIFISSGAGAGLAAAFNAPIAGLMFVLEEVHHTFSPLVALTTLTAAIVSNFVSLNIFGARPSLNLGNDQIFPMSHYGYVILLGIVLGLFGWVYHHYTLQLPAIYGKLFPFIPNYYYCMVAFIAIIPLGLWNPHVLGGGGEMILELLHENHTVQFLAFLFILRLFYSMLSYGTGLPGGIFLPILSLGALLGLVYAEVLIQFFGVDPSLRVSFVFFAMAGYFSAIGKAPLTALLLVTEMVGGLNQLMPLGICTLTAYIVADYLKMGPIYEILAERLDSEHPHETKGKRTTFEVPVMVESPLVGKMIRDIPWPKDIVIATVRRGAKEEITRGDTIMRPGDILIVVCDEGLVGERFEMMTQLTKALPFS</sequence>
<dbReference type="Gene3D" id="1.10.3080.10">
    <property type="entry name" value="Clc chloride channel"/>
    <property type="match status" value="1"/>
</dbReference>
<dbReference type="AlphaFoldDB" id="D0BLG2"/>
<comment type="caution">
    <text evidence="10">The sequence shown here is derived from an EMBL/GenBank/DDBJ whole genome shotgun (WGS) entry which is preliminary data.</text>
</comment>
<feature type="transmembrane region" description="Helical" evidence="8">
    <location>
        <begin position="152"/>
        <end position="177"/>
    </location>
</feature>
<dbReference type="InterPro" id="IPR001807">
    <property type="entry name" value="ClC"/>
</dbReference>
<name>D0BLG2_9LACT</name>
<evidence type="ECO:0000256" key="2">
    <source>
        <dbReference type="ARBA" id="ARBA00022448"/>
    </source>
</evidence>
<dbReference type="CDD" id="cd01031">
    <property type="entry name" value="EriC"/>
    <property type="match status" value="1"/>
</dbReference>
<proteinExistence type="predicted"/>
<evidence type="ECO:0000256" key="6">
    <source>
        <dbReference type="ARBA" id="ARBA00023136"/>
    </source>
</evidence>
<feature type="transmembrane region" description="Helical" evidence="8">
    <location>
        <begin position="263"/>
        <end position="281"/>
    </location>
</feature>
<dbReference type="STRING" id="626369.HMPREF0446_00797"/>
<keyword evidence="6 8" id="KW-0472">Membrane</keyword>
<feature type="domain" description="RCK C-terminal" evidence="9">
    <location>
        <begin position="425"/>
        <end position="508"/>
    </location>
</feature>
<dbReference type="PANTHER" id="PTHR45711">
    <property type="entry name" value="CHLORIDE CHANNEL PROTEIN"/>
    <property type="match status" value="1"/>
</dbReference>
<dbReference type="HOGENOM" id="CLU_015263_7_4_9"/>
<evidence type="ECO:0000256" key="3">
    <source>
        <dbReference type="ARBA" id="ARBA00022692"/>
    </source>
</evidence>
<feature type="transmembrane region" description="Helical" evidence="8">
    <location>
        <begin position="390"/>
        <end position="408"/>
    </location>
</feature>